<sequence length="51" mass="5512">MFSDSLAAIVRWVDRSRHWAAGHLVKAVRAIPGVVVTIPSPLITLVWSAGC</sequence>
<proteinExistence type="predicted"/>
<dbReference type="EMBL" id="CP002896">
    <property type="protein sequence ID" value="AEK45084.1"/>
    <property type="molecule type" value="Genomic_DNA"/>
</dbReference>
<keyword evidence="2" id="KW-1185">Reference proteome</keyword>
<evidence type="ECO:0000313" key="2">
    <source>
        <dbReference type="Proteomes" id="UP000006138"/>
    </source>
</evidence>
<accession>A0A9R0UBJ0</accession>
<name>A0A9R0UBJ0_AMYMS</name>
<dbReference type="AlphaFoldDB" id="A0A9R0UBJ0"/>
<reference evidence="1 2" key="1">
    <citation type="journal article" date="2011" name="J. Bacteriol.">
        <title>Whole genome sequence of the rifamycin B-producing strain Amycolatopsis mediterranei S699.</title>
        <authorList>
            <person name="Verma M."/>
            <person name="Kaur J."/>
            <person name="Kumar M."/>
            <person name="Kumari K."/>
            <person name="Saxena A."/>
            <person name="Anand S."/>
            <person name="Nigam A."/>
            <person name="Ravi V."/>
            <person name="Raghuvanshi S."/>
            <person name="Khurana P."/>
            <person name="Tyagi A.K."/>
            <person name="Khurana J.P."/>
            <person name="Lal R."/>
        </authorList>
    </citation>
    <scope>NUCLEOTIDE SEQUENCE [LARGE SCALE GENOMIC DNA]</scope>
    <source>
        <strain evidence="1 2">S699</strain>
    </source>
</reference>
<dbReference type="KEGG" id="amn:RAM_33055"/>
<protein>
    <submittedName>
        <fullName evidence="1">Uncharacterized protein</fullName>
    </submittedName>
</protein>
<organism evidence="1 2">
    <name type="scientific">Amycolatopsis mediterranei (strain S699)</name>
    <name type="common">Nocardia mediterranei</name>
    <dbReference type="NCBI Taxonomy" id="713604"/>
    <lineage>
        <taxon>Bacteria</taxon>
        <taxon>Bacillati</taxon>
        <taxon>Actinomycetota</taxon>
        <taxon>Actinomycetes</taxon>
        <taxon>Pseudonocardiales</taxon>
        <taxon>Pseudonocardiaceae</taxon>
        <taxon>Amycolatopsis</taxon>
    </lineage>
</organism>
<gene>
    <name evidence="1" type="ordered locus">RAM_33055</name>
</gene>
<dbReference type="Proteomes" id="UP000006138">
    <property type="component" value="Chromosome"/>
</dbReference>
<evidence type="ECO:0000313" key="1">
    <source>
        <dbReference type="EMBL" id="AEK45084.1"/>
    </source>
</evidence>